<feature type="compositionally biased region" description="Low complexity" evidence="11">
    <location>
        <begin position="56"/>
        <end position="87"/>
    </location>
</feature>
<dbReference type="PANTHER" id="PTHR14083">
    <property type="entry name" value="YIP1 INTERACTING FACTOR HOMOLOG YIF1 PROTEIN"/>
    <property type="match status" value="1"/>
</dbReference>
<evidence type="ECO:0000256" key="12">
    <source>
        <dbReference type="SAM" id="Phobius"/>
    </source>
</evidence>
<reference evidence="13" key="1">
    <citation type="submission" date="2014-08" db="EMBL/GenBank/DDBJ databases">
        <authorList>
            <person name="Sharma Rahul"/>
            <person name="Thines Marco"/>
        </authorList>
    </citation>
    <scope>NUCLEOTIDE SEQUENCE</scope>
</reference>
<evidence type="ECO:0000256" key="7">
    <source>
        <dbReference type="ARBA" id="ARBA00022927"/>
    </source>
</evidence>
<organism evidence="13">
    <name type="scientific">Phaffia rhodozyma</name>
    <name type="common">Yeast</name>
    <name type="synonym">Xanthophyllomyces dendrorhous</name>
    <dbReference type="NCBI Taxonomy" id="264483"/>
    <lineage>
        <taxon>Eukaryota</taxon>
        <taxon>Fungi</taxon>
        <taxon>Dikarya</taxon>
        <taxon>Basidiomycota</taxon>
        <taxon>Agaricomycotina</taxon>
        <taxon>Tremellomycetes</taxon>
        <taxon>Cystofilobasidiales</taxon>
        <taxon>Mrakiaceae</taxon>
        <taxon>Phaffia</taxon>
    </lineage>
</organism>
<evidence type="ECO:0000256" key="10">
    <source>
        <dbReference type="ARBA" id="ARBA00023136"/>
    </source>
</evidence>
<evidence type="ECO:0000256" key="3">
    <source>
        <dbReference type="ARBA" id="ARBA00009727"/>
    </source>
</evidence>
<accession>A0A0F7SLD1</accession>
<dbReference type="GO" id="GO:0015031">
    <property type="term" value="P:protein transport"/>
    <property type="evidence" value="ECO:0007669"/>
    <property type="project" value="UniProtKB-KW"/>
</dbReference>
<dbReference type="AlphaFoldDB" id="A0A0F7SLD1"/>
<feature type="transmembrane region" description="Helical" evidence="12">
    <location>
        <begin position="307"/>
        <end position="326"/>
    </location>
</feature>
<name>A0A0F7SLD1_PHARH</name>
<comment type="subcellular location">
    <subcellularLocation>
        <location evidence="1">Endoplasmic reticulum membrane</location>
        <topology evidence="1">Multi-pass membrane protein</topology>
    </subcellularLocation>
    <subcellularLocation>
        <location evidence="2">Golgi apparatus membrane</location>
        <topology evidence="2">Multi-pass membrane protein</topology>
    </subcellularLocation>
</comment>
<evidence type="ECO:0000256" key="2">
    <source>
        <dbReference type="ARBA" id="ARBA00004653"/>
    </source>
</evidence>
<sequence length="401" mass="44111">MNYTPPPLQHPIPRAPFNPPEPPRSSTEYSLPSQRTSTEGMSGEPQYMRFSSPPAQQYQQQQQQQQQTFGGIHQQQQQQKQQQNPAQTGYGQNAYGYQPSAGSSSFPPAGQMGSMSSQGQGQSRQSHSFQTASGSHVPWGMGMNDATAQMGMQFGKSAIGAGQDYVEKTFARHLPMSMLKHSFAVTNGYVIKKIGILLWPWRHGKFARSARLSQDGSTEGYLPPREDINAPDLYIPSMSLVTYILLSALYSGLDNRFHPEVLGVTASKAFGVVLLEFLVIKLGTYLLDVQGGGGEGVGGSLEMGMYGGYKFVGVILCLLVSIMNFGKLIWWSVFLYMVSANAFFLLRSLKYVVLPDPSSTQAPVSVSVRTSPTHAQRTTRVRFLIFIAIAQIFLMGLLVWV</sequence>
<protein>
    <submittedName>
        <fullName evidence="13">Predicted membrane protein</fullName>
    </submittedName>
</protein>
<evidence type="ECO:0000313" key="13">
    <source>
        <dbReference type="EMBL" id="CDZ97762.1"/>
    </source>
</evidence>
<evidence type="ECO:0000256" key="6">
    <source>
        <dbReference type="ARBA" id="ARBA00022824"/>
    </source>
</evidence>
<proteinExistence type="inferred from homology"/>
<feature type="compositionally biased region" description="Low complexity" evidence="11">
    <location>
        <begin position="99"/>
        <end position="130"/>
    </location>
</feature>
<evidence type="ECO:0000256" key="4">
    <source>
        <dbReference type="ARBA" id="ARBA00022448"/>
    </source>
</evidence>
<keyword evidence="6" id="KW-0256">Endoplasmic reticulum</keyword>
<feature type="compositionally biased region" description="Pro residues" evidence="11">
    <location>
        <begin position="1"/>
        <end position="23"/>
    </location>
</feature>
<dbReference type="GO" id="GO:0005789">
    <property type="term" value="C:endoplasmic reticulum membrane"/>
    <property type="evidence" value="ECO:0007669"/>
    <property type="project" value="UniProtKB-SubCell"/>
</dbReference>
<keyword evidence="8 12" id="KW-1133">Transmembrane helix</keyword>
<dbReference type="EMBL" id="LN483249">
    <property type="protein sequence ID" value="CDZ97762.1"/>
    <property type="molecule type" value="Genomic_DNA"/>
</dbReference>
<keyword evidence="5 12" id="KW-0812">Transmembrane</keyword>
<dbReference type="GO" id="GO:0030134">
    <property type="term" value="C:COPII-coated ER to Golgi transport vesicle"/>
    <property type="evidence" value="ECO:0007669"/>
    <property type="project" value="TreeGrafter"/>
</dbReference>
<dbReference type="GO" id="GO:0000139">
    <property type="term" value="C:Golgi membrane"/>
    <property type="evidence" value="ECO:0007669"/>
    <property type="project" value="UniProtKB-SubCell"/>
</dbReference>
<feature type="transmembrane region" description="Helical" evidence="12">
    <location>
        <begin position="381"/>
        <end position="400"/>
    </location>
</feature>
<evidence type="ECO:0000256" key="9">
    <source>
        <dbReference type="ARBA" id="ARBA00023034"/>
    </source>
</evidence>
<dbReference type="InterPro" id="IPR005578">
    <property type="entry name" value="Yif1_fam"/>
</dbReference>
<keyword evidence="4" id="KW-0813">Transport</keyword>
<evidence type="ECO:0000256" key="5">
    <source>
        <dbReference type="ARBA" id="ARBA00022692"/>
    </source>
</evidence>
<evidence type="ECO:0000256" key="1">
    <source>
        <dbReference type="ARBA" id="ARBA00004477"/>
    </source>
</evidence>
<comment type="similarity">
    <text evidence="3">Belongs to the YIF1 family.</text>
</comment>
<feature type="compositionally biased region" description="Polar residues" evidence="11">
    <location>
        <begin position="24"/>
        <end position="40"/>
    </location>
</feature>
<keyword evidence="10 12" id="KW-0472">Membrane</keyword>
<dbReference type="PANTHER" id="PTHR14083:SF0">
    <property type="entry name" value="YIP1D-INTERACTING FACTOR 1, ISOFORM C"/>
    <property type="match status" value="1"/>
</dbReference>
<dbReference type="GO" id="GO:0006888">
    <property type="term" value="P:endoplasmic reticulum to Golgi vesicle-mediated transport"/>
    <property type="evidence" value="ECO:0007669"/>
    <property type="project" value="InterPro"/>
</dbReference>
<evidence type="ECO:0000256" key="11">
    <source>
        <dbReference type="SAM" id="MobiDB-lite"/>
    </source>
</evidence>
<dbReference type="GO" id="GO:0005793">
    <property type="term" value="C:endoplasmic reticulum-Golgi intermediate compartment"/>
    <property type="evidence" value="ECO:0007669"/>
    <property type="project" value="TreeGrafter"/>
</dbReference>
<evidence type="ECO:0000256" key="8">
    <source>
        <dbReference type="ARBA" id="ARBA00022989"/>
    </source>
</evidence>
<keyword evidence="7" id="KW-0653">Protein transport</keyword>
<keyword evidence="9" id="KW-0333">Golgi apparatus</keyword>
<feature type="region of interest" description="Disordered" evidence="11">
    <location>
        <begin position="1"/>
        <end position="142"/>
    </location>
</feature>
<dbReference type="Pfam" id="PF03878">
    <property type="entry name" value="YIF1"/>
    <property type="match status" value="1"/>
</dbReference>